<dbReference type="PANTHER" id="PTHR38781:SF1">
    <property type="entry name" value="ANTITOXIN DINJ-RELATED"/>
    <property type="match status" value="1"/>
</dbReference>
<comment type="caution">
    <text evidence="3">The sequence shown here is derived from an EMBL/GenBank/DDBJ whole genome shotgun (WGS) entry which is preliminary data.</text>
</comment>
<evidence type="ECO:0000256" key="2">
    <source>
        <dbReference type="ARBA" id="ARBA00022649"/>
    </source>
</evidence>
<dbReference type="GO" id="GO:0006351">
    <property type="term" value="P:DNA-templated transcription"/>
    <property type="evidence" value="ECO:0007669"/>
    <property type="project" value="TreeGrafter"/>
</dbReference>
<keyword evidence="2" id="KW-1277">Toxin-antitoxin system</keyword>
<dbReference type="NCBIfam" id="TIGR02384">
    <property type="entry name" value="RelB_DinJ"/>
    <property type="match status" value="1"/>
</dbReference>
<dbReference type="InterPro" id="IPR013321">
    <property type="entry name" value="Arc_rbn_hlx_hlx"/>
</dbReference>
<sequence length="85" mass="9797">MQIRIDTKTKKEAKKVFEAFGLDLSTAVKMMLKQAIFTKRIPFEIKDENGFSVKFRDELDKAIKDAESSSESYQSTEELFKALAR</sequence>
<dbReference type="Gene3D" id="1.10.1220.10">
    <property type="entry name" value="Met repressor-like"/>
    <property type="match status" value="1"/>
</dbReference>
<gene>
    <name evidence="3" type="ORF">US91_C0008G0091</name>
</gene>
<proteinExistence type="inferred from homology"/>
<reference evidence="3 4" key="1">
    <citation type="journal article" date="2015" name="Nature">
        <title>rRNA introns, odd ribosomes, and small enigmatic genomes across a large radiation of phyla.</title>
        <authorList>
            <person name="Brown C.T."/>
            <person name="Hug L.A."/>
            <person name="Thomas B.C."/>
            <person name="Sharon I."/>
            <person name="Castelle C.J."/>
            <person name="Singh A."/>
            <person name="Wilkins M.J."/>
            <person name="Williams K.H."/>
            <person name="Banfield J.F."/>
        </authorList>
    </citation>
    <scope>NUCLEOTIDE SEQUENCE [LARGE SCALE GENOMIC DNA]</scope>
</reference>
<dbReference type="GO" id="GO:0006355">
    <property type="term" value="P:regulation of DNA-templated transcription"/>
    <property type="evidence" value="ECO:0007669"/>
    <property type="project" value="InterPro"/>
</dbReference>
<evidence type="ECO:0000256" key="1">
    <source>
        <dbReference type="ARBA" id="ARBA00010562"/>
    </source>
</evidence>
<comment type="similarity">
    <text evidence="1">Belongs to the RelB/DinJ antitoxin family.</text>
</comment>
<dbReference type="PANTHER" id="PTHR38781">
    <property type="entry name" value="ANTITOXIN DINJ-RELATED"/>
    <property type="match status" value="1"/>
</dbReference>
<dbReference type="Pfam" id="PF04221">
    <property type="entry name" value="RelB"/>
    <property type="match status" value="1"/>
</dbReference>
<dbReference type="Proteomes" id="UP000034022">
    <property type="component" value="Unassembled WGS sequence"/>
</dbReference>
<name>A0A0G0MYI4_9BACT</name>
<protein>
    <submittedName>
        <fullName evidence="3">Addiction module antitoxin, RelB/DinJ family</fullName>
    </submittedName>
</protein>
<evidence type="ECO:0000313" key="4">
    <source>
        <dbReference type="Proteomes" id="UP000034022"/>
    </source>
</evidence>
<organism evidence="3 4">
    <name type="scientific">Candidatus Falkowbacteria bacterium GW2011_GWE1_38_31</name>
    <dbReference type="NCBI Taxonomy" id="1618638"/>
    <lineage>
        <taxon>Bacteria</taxon>
        <taxon>Candidatus Falkowiibacteriota</taxon>
    </lineage>
</organism>
<dbReference type="EMBL" id="LBUU01000008">
    <property type="protein sequence ID" value="KKQ69971.1"/>
    <property type="molecule type" value="Genomic_DNA"/>
</dbReference>
<dbReference type="InterPro" id="IPR007337">
    <property type="entry name" value="RelB/DinJ"/>
</dbReference>
<accession>A0A0G0MYI4</accession>
<evidence type="ECO:0000313" key="3">
    <source>
        <dbReference type="EMBL" id="KKQ69971.1"/>
    </source>
</evidence>
<dbReference type="AlphaFoldDB" id="A0A0G0MYI4"/>